<reference evidence="1 2" key="1">
    <citation type="submission" date="2019-12" db="EMBL/GenBank/DDBJ databases">
        <authorList>
            <person name="Woiski C."/>
        </authorList>
    </citation>
    <scope>NUCLEOTIDE SEQUENCE [LARGE SCALE GENOMIC DNA]</scope>
    <source>
        <strain evidence="1 2">BOE100</strain>
    </source>
</reference>
<dbReference type="Proteomes" id="UP000442695">
    <property type="component" value="Unassembled WGS sequence"/>
</dbReference>
<comment type="caution">
    <text evidence="1">The sequence shown here is derived from an EMBL/GenBank/DDBJ whole genome shotgun (WGS) entry which is preliminary data.</text>
</comment>
<dbReference type="EMBL" id="WOWR01000059">
    <property type="protein sequence ID" value="KAF0251447.1"/>
    <property type="molecule type" value="Genomic_DNA"/>
</dbReference>
<sequence>MNTYGRQDFEGFVYLDIHSHPLVAWNTARGVYCSVDCLGENKPGLALSLSMANMMKGSEDRLRSEMAIELVREKLFPEHVSRLRGVFVFDDVDSISNLWYGGEWGGHFQDRYLTDVGVSANRSCRLDANWIMDIMDSSNKLTTEWLECTKNYWQGTPHPTKKPIWERIVEGWITIWGTNIKEQACTEIFTYWPKSSKLLEYSCNAAITQSNDGVAAAFLTTEENHISIDFYLRMVDVKEKSTFERMDEYFNSHPEHRATTNAELIFCTPDMSDYSLRIPLTETVDFLVR</sequence>
<protein>
    <submittedName>
        <fullName evidence="1">Uncharacterized protein</fullName>
    </submittedName>
</protein>
<gene>
    <name evidence="1" type="ORF">GN299_28385</name>
</gene>
<name>A0A7V8J1K8_PSEPU</name>
<dbReference type="RefSeq" id="WP_156859754.1">
    <property type="nucleotide sequence ID" value="NZ_WOWR01000059.1"/>
</dbReference>
<proteinExistence type="predicted"/>
<accession>A0A7V8J1K8</accession>
<dbReference type="AlphaFoldDB" id="A0A7V8J1K8"/>
<evidence type="ECO:0000313" key="2">
    <source>
        <dbReference type="Proteomes" id="UP000442695"/>
    </source>
</evidence>
<organism evidence="1 2">
    <name type="scientific">Pseudomonas putida</name>
    <name type="common">Arthrobacter siderocapsulatus</name>
    <dbReference type="NCBI Taxonomy" id="303"/>
    <lineage>
        <taxon>Bacteria</taxon>
        <taxon>Pseudomonadati</taxon>
        <taxon>Pseudomonadota</taxon>
        <taxon>Gammaproteobacteria</taxon>
        <taxon>Pseudomonadales</taxon>
        <taxon>Pseudomonadaceae</taxon>
        <taxon>Pseudomonas</taxon>
    </lineage>
</organism>
<evidence type="ECO:0000313" key="1">
    <source>
        <dbReference type="EMBL" id="KAF0251447.1"/>
    </source>
</evidence>
<dbReference type="SUPFAM" id="SSF56399">
    <property type="entry name" value="ADP-ribosylation"/>
    <property type="match status" value="1"/>
</dbReference>